<sequence length="136" mass="14644">MRFIELLVALTAVVVVVNAAPVVEKREVVNADTPFDTKAFNFDPKMNKRGAGKSRRRHHKRSGAKACCGEVDIDFKTDFRLKGGSGHIQPPPGFTPLALAVPPPVPAHVPAPVSAPPPSVNNQDTVVINIDNKINH</sequence>
<dbReference type="Proteomes" id="UP000603453">
    <property type="component" value="Unassembled WGS sequence"/>
</dbReference>
<feature type="signal peptide" evidence="1">
    <location>
        <begin position="1"/>
        <end position="19"/>
    </location>
</feature>
<evidence type="ECO:0000313" key="2">
    <source>
        <dbReference type="EMBL" id="KAG2191989.1"/>
    </source>
</evidence>
<dbReference type="AlphaFoldDB" id="A0A8H7QH02"/>
<feature type="chain" id="PRO_5034503770" evidence="1">
    <location>
        <begin position="20"/>
        <end position="136"/>
    </location>
</feature>
<dbReference type="OrthoDB" id="2273216at2759"/>
<keyword evidence="3" id="KW-1185">Reference proteome</keyword>
<reference evidence="2" key="1">
    <citation type="submission" date="2020-12" db="EMBL/GenBank/DDBJ databases">
        <title>Metabolic potential, ecology and presence of endohyphal bacteria is reflected in genomic diversity of Mucoromycotina.</title>
        <authorList>
            <person name="Muszewska A."/>
            <person name="Okrasinska A."/>
            <person name="Steczkiewicz K."/>
            <person name="Drgas O."/>
            <person name="Orlowska M."/>
            <person name="Perlinska-Lenart U."/>
            <person name="Aleksandrzak-Piekarczyk T."/>
            <person name="Szatraj K."/>
            <person name="Zielenkiewicz U."/>
            <person name="Pilsyk S."/>
            <person name="Malc E."/>
            <person name="Mieczkowski P."/>
            <person name="Kruszewska J.S."/>
            <person name="Biernat P."/>
            <person name="Pawlowska J."/>
        </authorList>
    </citation>
    <scope>NUCLEOTIDE SEQUENCE</scope>
    <source>
        <strain evidence="2">WA0000017839</strain>
    </source>
</reference>
<proteinExistence type="predicted"/>
<protein>
    <submittedName>
        <fullName evidence="2">Uncharacterized protein</fullName>
    </submittedName>
</protein>
<dbReference type="EMBL" id="JAEPRD010000330">
    <property type="protein sequence ID" value="KAG2191989.1"/>
    <property type="molecule type" value="Genomic_DNA"/>
</dbReference>
<evidence type="ECO:0000256" key="1">
    <source>
        <dbReference type="SAM" id="SignalP"/>
    </source>
</evidence>
<gene>
    <name evidence="2" type="ORF">INT47_000781</name>
</gene>
<keyword evidence="1" id="KW-0732">Signal</keyword>
<evidence type="ECO:0000313" key="3">
    <source>
        <dbReference type="Proteomes" id="UP000603453"/>
    </source>
</evidence>
<accession>A0A8H7QH02</accession>
<organism evidence="2 3">
    <name type="scientific">Mucor saturninus</name>
    <dbReference type="NCBI Taxonomy" id="64648"/>
    <lineage>
        <taxon>Eukaryota</taxon>
        <taxon>Fungi</taxon>
        <taxon>Fungi incertae sedis</taxon>
        <taxon>Mucoromycota</taxon>
        <taxon>Mucoromycotina</taxon>
        <taxon>Mucoromycetes</taxon>
        <taxon>Mucorales</taxon>
        <taxon>Mucorineae</taxon>
        <taxon>Mucoraceae</taxon>
        <taxon>Mucor</taxon>
    </lineage>
</organism>
<name>A0A8H7QH02_9FUNG</name>
<comment type="caution">
    <text evidence="2">The sequence shown here is derived from an EMBL/GenBank/DDBJ whole genome shotgun (WGS) entry which is preliminary data.</text>
</comment>